<protein>
    <submittedName>
        <fullName evidence="6">Protein STPG4</fullName>
    </submittedName>
</protein>
<evidence type="ECO:0000313" key="6">
    <source>
        <dbReference type="EMBL" id="KAI2657604.1"/>
    </source>
</evidence>
<keyword evidence="3" id="KW-0963">Cytoplasm</keyword>
<comment type="subcellular location">
    <subcellularLocation>
        <location evidence="2">Cytoplasm</location>
    </subcellularLocation>
    <subcellularLocation>
        <location evidence="1">Nucleus</location>
    </subcellularLocation>
</comment>
<evidence type="ECO:0000256" key="3">
    <source>
        <dbReference type="ARBA" id="ARBA00022490"/>
    </source>
</evidence>
<proteinExistence type="predicted"/>
<organism evidence="6 7">
    <name type="scientific">Labeo rohita</name>
    <name type="common">Indian major carp</name>
    <name type="synonym">Cyprinus rohita</name>
    <dbReference type="NCBI Taxonomy" id="84645"/>
    <lineage>
        <taxon>Eukaryota</taxon>
        <taxon>Metazoa</taxon>
        <taxon>Chordata</taxon>
        <taxon>Craniata</taxon>
        <taxon>Vertebrata</taxon>
        <taxon>Euteleostomi</taxon>
        <taxon>Actinopterygii</taxon>
        <taxon>Neopterygii</taxon>
        <taxon>Teleostei</taxon>
        <taxon>Ostariophysi</taxon>
        <taxon>Cypriniformes</taxon>
        <taxon>Cyprinidae</taxon>
        <taxon>Labeoninae</taxon>
        <taxon>Labeonini</taxon>
        <taxon>Labeo</taxon>
    </lineage>
</organism>
<dbReference type="PANTHER" id="PTHR35678:SF1">
    <property type="entry name" value="PROTEIN STPG4"/>
    <property type="match status" value="1"/>
</dbReference>
<evidence type="ECO:0000256" key="1">
    <source>
        <dbReference type="ARBA" id="ARBA00004123"/>
    </source>
</evidence>
<evidence type="ECO:0000256" key="5">
    <source>
        <dbReference type="SAM" id="MobiDB-lite"/>
    </source>
</evidence>
<feature type="compositionally biased region" description="Polar residues" evidence="5">
    <location>
        <begin position="9"/>
        <end position="19"/>
    </location>
</feature>
<sequence>MLSPAEFQGFSSSPRQTHLPNYPIPGSYHIRDFIEETGLNPIPRTYGFKGPERNTLMSTVRRGDVLLPGAYNFTDSTNEALRHQATYSFKSCPRPDIHTLGLRDKDINLSPGHYDVTEKPVPKSPCKHMMFRSAVQRVSFLPCCTSRTMASVACWLVIRAVLAAVWC</sequence>
<evidence type="ECO:0000313" key="7">
    <source>
        <dbReference type="Proteomes" id="UP000830375"/>
    </source>
</evidence>
<accession>A0ABQ8M404</accession>
<dbReference type="PANTHER" id="PTHR35678">
    <property type="entry name" value="PROTEIN STPG4"/>
    <property type="match status" value="1"/>
</dbReference>
<reference evidence="6 7" key="1">
    <citation type="submission" date="2022-01" db="EMBL/GenBank/DDBJ databases">
        <title>A high-quality chromosome-level genome assembly of rohu carp, Labeo rohita.</title>
        <authorList>
            <person name="Arick M.A. II"/>
            <person name="Hsu C.-Y."/>
            <person name="Magbanua Z."/>
            <person name="Pechanova O."/>
            <person name="Grover C."/>
            <person name="Miller E."/>
            <person name="Thrash A."/>
            <person name="Ezzel L."/>
            <person name="Alam S."/>
            <person name="Benzie J."/>
            <person name="Hamilton M."/>
            <person name="Karsi A."/>
            <person name="Lawrence M.L."/>
            <person name="Peterson D.G."/>
        </authorList>
    </citation>
    <scope>NUCLEOTIDE SEQUENCE [LARGE SCALE GENOMIC DNA]</scope>
    <source>
        <strain evidence="7">BAU-BD-2019</strain>
        <tissue evidence="6">Blood</tissue>
    </source>
</reference>
<dbReference type="Proteomes" id="UP000830375">
    <property type="component" value="Unassembled WGS sequence"/>
</dbReference>
<keyword evidence="7" id="KW-1185">Reference proteome</keyword>
<dbReference type="Pfam" id="PF07004">
    <property type="entry name" value="SHIPPO-rpt"/>
    <property type="match status" value="1"/>
</dbReference>
<dbReference type="InterPro" id="IPR010736">
    <property type="entry name" value="SHIPPO-rpt"/>
</dbReference>
<dbReference type="EMBL" id="JACTAM010000013">
    <property type="protein sequence ID" value="KAI2657604.1"/>
    <property type="molecule type" value="Genomic_DNA"/>
</dbReference>
<evidence type="ECO:0000256" key="4">
    <source>
        <dbReference type="ARBA" id="ARBA00023242"/>
    </source>
</evidence>
<feature type="region of interest" description="Disordered" evidence="5">
    <location>
        <begin position="1"/>
        <end position="22"/>
    </location>
</feature>
<evidence type="ECO:0000256" key="2">
    <source>
        <dbReference type="ARBA" id="ARBA00004496"/>
    </source>
</evidence>
<name>A0ABQ8M404_LABRO</name>
<gene>
    <name evidence="6" type="ORF">H4Q32_008961</name>
</gene>
<keyword evidence="4" id="KW-0539">Nucleus</keyword>
<comment type="caution">
    <text evidence="6">The sequence shown here is derived from an EMBL/GenBank/DDBJ whole genome shotgun (WGS) entry which is preliminary data.</text>
</comment>